<dbReference type="PROSITE" id="PS51184">
    <property type="entry name" value="JMJC"/>
    <property type="match status" value="1"/>
</dbReference>
<gene>
    <name evidence="2" type="ORF">ABDJ85_04625</name>
</gene>
<dbReference type="InterPro" id="IPR003347">
    <property type="entry name" value="JmjC_dom"/>
</dbReference>
<sequence>MSPTTADLPRTAELHGADAPDFAARFRAEVLPANRPVILRGLVKHWPAVQAAQTSDQAVCEYLLPFYQGARIPLSLGDPAAGRHLFYREGMAGLTFERRPTELADGLRLLLAQAHDATAPAIYMDSMPLPACLPQLAGAIPLPLMNPQVMPRIWIGNAVRVQTHFDLMQNLACVVAGRRRFTLFPPEQLPNLYIGPIDFTPAGPPVSMVDLEAPDYDRYPRFREALAHAQVAELDAGDALYLPYAWWHQVESLSGFNILVNYWWTDTPPPTKPFDALLHAVLAFRHMPPEQQAVWRGLLDYFAFEHHGPALAHLAPEHRGLMGLSSPQQAEAIKGILGEAFKRG</sequence>
<dbReference type="PANTHER" id="PTHR12461">
    <property type="entry name" value="HYPOXIA-INDUCIBLE FACTOR 1 ALPHA INHIBITOR-RELATED"/>
    <property type="match status" value="1"/>
</dbReference>
<feature type="domain" description="JmjC" evidence="1">
    <location>
        <begin position="131"/>
        <end position="279"/>
    </location>
</feature>
<dbReference type="SUPFAM" id="SSF51197">
    <property type="entry name" value="Clavaminate synthase-like"/>
    <property type="match status" value="1"/>
</dbReference>
<dbReference type="PANTHER" id="PTHR12461:SF105">
    <property type="entry name" value="HYPOXIA-INDUCIBLE FACTOR 1-ALPHA INHIBITOR"/>
    <property type="match status" value="1"/>
</dbReference>
<dbReference type="Proteomes" id="UP001495147">
    <property type="component" value="Unassembled WGS sequence"/>
</dbReference>
<reference evidence="2 3" key="1">
    <citation type="submission" date="2024-05" db="EMBL/GenBank/DDBJ databases">
        <title>Roseateles sp. DJS-2-20 16S ribosomal RNA gene Genome sequencing and assembly.</title>
        <authorList>
            <person name="Woo H."/>
        </authorList>
    </citation>
    <scope>NUCLEOTIDE SEQUENCE [LARGE SCALE GENOMIC DNA]</scope>
    <source>
        <strain evidence="2 3">DJS-2-20</strain>
    </source>
</reference>
<name>A0ABV0FZQ6_9BURK</name>
<protein>
    <submittedName>
        <fullName evidence="2">Cupin-like domain-containing protein</fullName>
    </submittedName>
</protein>
<dbReference type="EMBL" id="JBDPZD010000001">
    <property type="protein sequence ID" value="MEO3690742.1"/>
    <property type="molecule type" value="Genomic_DNA"/>
</dbReference>
<dbReference type="Gene3D" id="2.60.120.10">
    <property type="entry name" value="Jelly Rolls"/>
    <property type="match status" value="1"/>
</dbReference>
<accession>A0ABV0FZQ6</accession>
<evidence type="ECO:0000313" key="3">
    <source>
        <dbReference type="Proteomes" id="UP001495147"/>
    </source>
</evidence>
<organism evidence="2 3">
    <name type="scientific">Roseateles paludis</name>
    <dbReference type="NCBI Taxonomy" id="3145238"/>
    <lineage>
        <taxon>Bacteria</taxon>
        <taxon>Pseudomonadati</taxon>
        <taxon>Pseudomonadota</taxon>
        <taxon>Betaproteobacteria</taxon>
        <taxon>Burkholderiales</taxon>
        <taxon>Sphaerotilaceae</taxon>
        <taxon>Roseateles</taxon>
    </lineage>
</organism>
<dbReference type="SMART" id="SM00558">
    <property type="entry name" value="JmjC"/>
    <property type="match status" value="1"/>
</dbReference>
<comment type="caution">
    <text evidence="2">The sequence shown here is derived from an EMBL/GenBank/DDBJ whole genome shotgun (WGS) entry which is preliminary data.</text>
</comment>
<keyword evidence="3" id="KW-1185">Reference proteome</keyword>
<dbReference type="InterPro" id="IPR041667">
    <property type="entry name" value="Cupin_8"/>
</dbReference>
<dbReference type="InterPro" id="IPR014710">
    <property type="entry name" value="RmlC-like_jellyroll"/>
</dbReference>
<dbReference type="RefSeq" id="WP_347703565.1">
    <property type="nucleotide sequence ID" value="NZ_JBDPZD010000001.1"/>
</dbReference>
<dbReference type="Pfam" id="PF13621">
    <property type="entry name" value="Cupin_8"/>
    <property type="match status" value="1"/>
</dbReference>
<evidence type="ECO:0000313" key="2">
    <source>
        <dbReference type="EMBL" id="MEO3690742.1"/>
    </source>
</evidence>
<proteinExistence type="predicted"/>
<evidence type="ECO:0000259" key="1">
    <source>
        <dbReference type="PROSITE" id="PS51184"/>
    </source>
</evidence>